<evidence type="ECO:0000313" key="7">
    <source>
        <dbReference type="Proteomes" id="UP000663832"/>
    </source>
</evidence>
<comment type="caution">
    <text evidence="3">The sequence shown here is derived from an EMBL/GenBank/DDBJ whole genome shotgun (WGS) entry which is preliminary data.</text>
</comment>
<sequence>MINIDKSSLLLPTIDMFQSYIPLTSTPKRSTKSSYSQPLSSTLSTSHSSSKQMDLSISAITLIKKSLVPCKKRRHSYFRRRQTHIHSSTINKRIELKHLLYSTRAMKYQNDDKQHHYTKNELKIYIV</sequence>
<feature type="compositionally biased region" description="Low complexity" evidence="1">
    <location>
        <begin position="32"/>
        <end position="47"/>
    </location>
</feature>
<dbReference type="EMBL" id="CAJNOM010003179">
    <property type="protein sequence ID" value="CAF1642565.1"/>
    <property type="molecule type" value="Genomic_DNA"/>
</dbReference>
<dbReference type="EMBL" id="CAJNOM010000219">
    <property type="protein sequence ID" value="CAF1246261.1"/>
    <property type="molecule type" value="Genomic_DNA"/>
</dbReference>
<name>A0A814GWE0_9BILA</name>
<evidence type="ECO:0000313" key="3">
    <source>
        <dbReference type="EMBL" id="CAF1002254.1"/>
    </source>
</evidence>
<evidence type="ECO:0000313" key="4">
    <source>
        <dbReference type="EMBL" id="CAF1246261.1"/>
    </source>
</evidence>
<evidence type="ECO:0000313" key="5">
    <source>
        <dbReference type="EMBL" id="CAF1494854.1"/>
    </source>
</evidence>
<dbReference type="EMBL" id="CAJNOM010000080">
    <property type="protein sequence ID" value="CAF1002254.1"/>
    <property type="molecule type" value="Genomic_DNA"/>
</dbReference>
<dbReference type="EMBL" id="CAJNOI010000037">
    <property type="protein sequence ID" value="CAF0902431.1"/>
    <property type="molecule type" value="Genomic_DNA"/>
</dbReference>
<reference evidence="3" key="1">
    <citation type="submission" date="2021-02" db="EMBL/GenBank/DDBJ databases">
        <authorList>
            <person name="Nowell W R."/>
        </authorList>
    </citation>
    <scope>NUCLEOTIDE SEQUENCE</scope>
</reference>
<keyword evidence="7" id="KW-1185">Reference proteome</keyword>
<evidence type="ECO:0000313" key="6">
    <source>
        <dbReference type="EMBL" id="CAF1642565.1"/>
    </source>
</evidence>
<accession>A0A814GWE0</accession>
<evidence type="ECO:0000313" key="2">
    <source>
        <dbReference type="EMBL" id="CAF0902431.1"/>
    </source>
</evidence>
<dbReference type="Proteomes" id="UP000663832">
    <property type="component" value="Unassembled WGS sequence"/>
</dbReference>
<dbReference type="Proteomes" id="UP000663877">
    <property type="component" value="Unassembled WGS sequence"/>
</dbReference>
<evidence type="ECO:0000256" key="1">
    <source>
        <dbReference type="SAM" id="MobiDB-lite"/>
    </source>
</evidence>
<protein>
    <submittedName>
        <fullName evidence="3">Uncharacterized protein</fullName>
    </submittedName>
</protein>
<dbReference type="EMBL" id="CAJNOI010002847">
    <property type="protein sequence ID" value="CAF1494854.1"/>
    <property type="molecule type" value="Genomic_DNA"/>
</dbReference>
<dbReference type="OrthoDB" id="10047211at2759"/>
<gene>
    <name evidence="2" type="ORF">BJG266_LOCUS10547</name>
    <name evidence="5" type="ORF">BJG266_LOCUS42825</name>
    <name evidence="3" type="ORF">QVE165_LOCUS15000</name>
    <name evidence="4" type="ORF">QVE165_LOCUS28256</name>
    <name evidence="6" type="ORF">QVE165_LOCUS59723</name>
</gene>
<proteinExistence type="predicted"/>
<dbReference type="AlphaFoldDB" id="A0A814GWE0"/>
<organism evidence="3 7">
    <name type="scientific">Adineta steineri</name>
    <dbReference type="NCBI Taxonomy" id="433720"/>
    <lineage>
        <taxon>Eukaryota</taxon>
        <taxon>Metazoa</taxon>
        <taxon>Spiralia</taxon>
        <taxon>Gnathifera</taxon>
        <taxon>Rotifera</taxon>
        <taxon>Eurotatoria</taxon>
        <taxon>Bdelloidea</taxon>
        <taxon>Adinetida</taxon>
        <taxon>Adinetidae</taxon>
        <taxon>Adineta</taxon>
    </lineage>
</organism>
<feature type="region of interest" description="Disordered" evidence="1">
    <location>
        <begin position="26"/>
        <end position="47"/>
    </location>
</feature>